<protein>
    <submittedName>
        <fullName evidence="8">MFS family permease</fullName>
    </submittedName>
</protein>
<keyword evidence="9" id="KW-1185">Reference proteome</keyword>
<sequence>MTDMAAAGVTNADRSGSIWRLVLPLMVAEVVGSLELTMIYAAMRSLIADFGSASAAGWLITSFMLSSAAGAALFGRLGDLLGRRRILLAVLVISTAGSVISALTRDLGWLIVGRAMQGAAGSIVPLCFGIVREHAPPGRVPFGVSMLAVAASLASATGLVIGGVIIDLADWSMIFKVTAAMGLLATFCIAVFVQRDRAWDPGAVRDDLIGGLLFIPAAVGLLLAIDNMGHAGWSDRMTLVYVAVAVASLAAWVWRELSVPNPLLQVRLLARPEIGWANACYVALALGAFQGGQIMALFGQQAPETGAGLGLSATAAGFLLLPANFITAACYPFVARMVERHGPRLVGAIGFLMIVVGFGSLILWHHDVALVMTLLVIQSIGLGVVYVTLQIVIVSAAPADRVSEATGMMTVIRATAMAIGAQTVATLLSAAGHHGAGVVRFPAEADYITVFLFVGGTALVGMLIARKLPPRLTAVARPH</sequence>
<comment type="caution">
    <text evidence="8">The sequence shown here is derived from an EMBL/GenBank/DDBJ whole genome shotgun (WGS) entry which is preliminary data.</text>
</comment>
<dbReference type="PANTHER" id="PTHR42718">
    <property type="entry name" value="MAJOR FACILITATOR SUPERFAMILY MULTIDRUG TRANSPORTER MFSC"/>
    <property type="match status" value="1"/>
</dbReference>
<feature type="transmembrane region" description="Helical" evidence="6">
    <location>
        <begin position="21"/>
        <end position="43"/>
    </location>
</feature>
<feature type="transmembrane region" description="Helical" evidence="6">
    <location>
        <begin position="55"/>
        <end position="74"/>
    </location>
</feature>
<evidence type="ECO:0000256" key="1">
    <source>
        <dbReference type="ARBA" id="ARBA00004141"/>
    </source>
</evidence>
<feature type="transmembrane region" description="Helical" evidence="6">
    <location>
        <begin position="447"/>
        <end position="465"/>
    </location>
</feature>
<evidence type="ECO:0000256" key="2">
    <source>
        <dbReference type="ARBA" id="ARBA00022448"/>
    </source>
</evidence>
<dbReference type="InterPro" id="IPR020846">
    <property type="entry name" value="MFS_dom"/>
</dbReference>
<organism evidence="8 9">
    <name type="scientific">Sphingopyxis panaciterrulae</name>
    <dbReference type="NCBI Taxonomy" id="462372"/>
    <lineage>
        <taxon>Bacteria</taxon>
        <taxon>Pseudomonadati</taxon>
        <taxon>Pseudomonadota</taxon>
        <taxon>Alphaproteobacteria</taxon>
        <taxon>Sphingomonadales</taxon>
        <taxon>Sphingomonadaceae</taxon>
        <taxon>Sphingopyxis</taxon>
    </lineage>
</organism>
<evidence type="ECO:0000313" key="8">
    <source>
        <dbReference type="EMBL" id="MBB5705132.1"/>
    </source>
</evidence>
<keyword evidence="5 6" id="KW-0472">Membrane</keyword>
<comment type="subcellular location">
    <subcellularLocation>
        <location evidence="1">Membrane</location>
        <topology evidence="1">Multi-pass membrane protein</topology>
    </subcellularLocation>
</comment>
<feature type="transmembrane region" description="Helical" evidence="6">
    <location>
        <begin position="370"/>
        <end position="399"/>
    </location>
</feature>
<dbReference type="GO" id="GO:0016020">
    <property type="term" value="C:membrane"/>
    <property type="evidence" value="ECO:0007669"/>
    <property type="project" value="UniProtKB-SubCell"/>
</dbReference>
<feature type="transmembrane region" description="Helical" evidence="6">
    <location>
        <begin position="310"/>
        <end position="333"/>
    </location>
</feature>
<name>A0A7W9EP36_9SPHN</name>
<evidence type="ECO:0000256" key="4">
    <source>
        <dbReference type="ARBA" id="ARBA00022989"/>
    </source>
</evidence>
<proteinExistence type="predicted"/>
<dbReference type="InterPro" id="IPR011701">
    <property type="entry name" value="MFS"/>
</dbReference>
<feature type="transmembrane region" description="Helical" evidence="6">
    <location>
        <begin position="205"/>
        <end position="225"/>
    </location>
</feature>
<keyword evidence="3 6" id="KW-0812">Transmembrane</keyword>
<dbReference type="Proteomes" id="UP000537161">
    <property type="component" value="Unassembled WGS sequence"/>
</dbReference>
<feature type="transmembrane region" description="Helical" evidence="6">
    <location>
        <begin position="411"/>
        <end position="432"/>
    </location>
</feature>
<feature type="transmembrane region" description="Helical" evidence="6">
    <location>
        <begin position="143"/>
        <end position="166"/>
    </location>
</feature>
<feature type="transmembrane region" description="Helical" evidence="6">
    <location>
        <begin position="172"/>
        <end position="193"/>
    </location>
</feature>
<accession>A0A7W9EP36</accession>
<dbReference type="SUPFAM" id="SSF103473">
    <property type="entry name" value="MFS general substrate transporter"/>
    <property type="match status" value="1"/>
</dbReference>
<evidence type="ECO:0000259" key="7">
    <source>
        <dbReference type="PROSITE" id="PS50850"/>
    </source>
</evidence>
<feature type="transmembrane region" description="Helical" evidence="6">
    <location>
        <begin position="345"/>
        <end position="364"/>
    </location>
</feature>
<keyword evidence="2" id="KW-0813">Transport</keyword>
<dbReference type="PROSITE" id="PS50850">
    <property type="entry name" value="MFS"/>
    <property type="match status" value="1"/>
</dbReference>
<dbReference type="Gene3D" id="1.20.1720.10">
    <property type="entry name" value="Multidrug resistance protein D"/>
    <property type="match status" value="1"/>
</dbReference>
<dbReference type="EMBL" id="JACIJH010000001">
    <property type="protein sequence ID" value="MBB5705132.1"/>
    <property type="molecule type" value="Genomic_DNA"/>
</dbReference>
<evidence type="ECO:0000256" key="6">
    <source>
        <dbReference type="SAM" id="Phobius"/>
    </source>
</evidence>
<evidence type="ECO:0000256" key="5">
    <source>
        <dbReference type="ARBA" id="ARBA00023136"/>
    </source>
</evidence>
<dbReference type="GO" id="GO:0022857">
    <property type="term" value="F:transmembrane transporter activity"/>
    <property type="evidence" value="ECO:0007669"/>
    <property type="project" value="InterPro"/>
</dbReference>
<feature type="transmembrane region" description="Helical" evidence="6">
    <location>
        <begin position="237"/>
        <end position="254"/>
    </location>
</feature>
<gene>
    <name evidence="8" type="ORF">FHR21_000457</name>
</gene>
<dbReference type="InterPro" id="IPR036259">
    <property type="entry name" value="MFS_trans_sf"/>
</dbReference>
<dbReference type="PANTHER" id="PTHR42718:SF9">
    <property type="entry name" value="MAJOR FACILITATOR SUPERFAMILY MULTIDRUG TRANSPORTER MFSC"/>
    <property type="match status" value="1"/>
</dbReference>
<evidence type="ECO:0000313" key="9">
    <source>
        <dbReference type="Proteomes" id="UP000537161"/>
    </source>
</evidence>
<evidence type="ECO:0000256" key="3">
    <source>
        <dbReference type="ARBA" id="ARBA00022692"/>
    </source>
</evidence>
<dbReference type="Gene3D" id="1.20.1250.20">
    <property type="entry name" value="MFS general substrate transporter like domains"/>
    <property type="match status" value="1"/>
</dbReference>
<feature type="domain" description="Major facilitator superfamily (MFS) profile" evidence="7">
    <location>
        <begin position="21"/>
        <end position="473"/>
    </location>
</feature>
<keyword evidence="4 6" id="KW-1133">Transmembrane helix</keyword>
<dbReference type="Pfam" id="PF07690">
    <property type="entry name" value="MFS_1"/>
    <property type="match status" value="1"/>
</dbReference>
<dbReference type="RefSeq" id="WP_184094887.1">
    <property type="nucleotide sequence ID" value="NZ_JACIJH010000001.1"/>
</dbReference>
<feature type="transmembrane region" description="Helical" evidence="6">
    <location>
        <begin position="86"/>
        <end position="103"/>
    </location>
</feature>
<reference evidence="8 9" key="1">
    <citation type="submission" date="2020-08" db="EMBL/GenBank/DDBJ databases">
        <title>Genomic Encyclopedia of Type Strains, Phase IV (KMG-IV): sequencing the most valuable type-strain genomes for metagenomic binning, comparative biology and taxonomic classification.</title>
        <authorList>
            <person name="Goeker M."/>
        </authorList>
    </citation>
    <scope>NUCLEOTIDE SEQUENCE [LARGE SCALE GENOMIC DNA]</scope>
    <source>
        <strain evidence="8 9">DSM 27163</strain>
    </source>
</reference>
<dbReference type="AlphaFoldDB" id="A0A7W9EP36"/>